<keyword evidence="4 10" id="KW-0808">Transferase</keyword>
<feature type="binding site" evidence="10">
    <location>
        <position position="134"/>
    </location>
    <ligand>
        <name>UDP-N-acetyl-alpha-D-glucosamine</name>
        <dbReference type="ChEBI" id="CHEBI:57705"/>
    </ligand>
</feature>
<protein>
    <recommendedName>
        <fullName evidence="10">UDP-N-acetylglucosamine--N-acetylmuramyl-(pentapeptide) pyrophosphoryl-undecaprenol N-acetylglucosamine transferase</fullName>
        <ecNumber evidence="10">2.4.1.227</ecNumber>
    </recommendedName>
    <alternativeName>
        <fullName evidence="10">Undecaprenyl-PP-MurNAc-pentapeptide-UDPGlcNAc GlcNAc transferase</fullName>
    </alternativeName>
</protein>
<comment type="similarity">
    <text evidence="10">Belongs to the glycosyltransferase 28 family. MurG subfamily.</text>
</comment>
<dbReference type="AlphaFoldDB" id="A0A9D1QCS5"/>
<dbReference type="InterPro" id="IPR007235">
    <property type="entry name" value="Glyco_trans_28_C"/>
</dbReference>
<keyword evidence="6 10" id="KW-0573">Peptidoglycan synthesis</keyword>
<dbReference type="GO" id="GO:0071555">
    <property type="term" value="P:cell wall organization"/>
    <property type="evidence" value="ECO:0007669"/>
    <property type="project" value="UniProtKB-KW"/>
</dbReference>
<keyword evidence="9 10" id="KW-0961">Cell wall biogenesis/degradation</keyword>
<dbReference type="GO" id="GO:0050511">
    <property type="term" value="F:undecaprenyldiphospho-muramoylpentapeptide beta-N-acetylglucosaminyltransferase activity"/>
    <property type="evidence" value="ECO:0007669"/>
    <property type="project" value="UniProtKB-UniRule"/>
</dbReference>
<comment type="subcellular location">
    <subcellularLocation>
        <location evidence="10">Cell membrane</location>
        <topology evidence="10">Peripheral membrane protein</topology>
        <orientation evidence="10">Cytoplasmic side</orientation>
    </subcellularLocation>
</comment>
<dbReference type="SUPFAM" id="SSF53756">
    <property type="entry name" value="UDP-Glycosyltransferase/glycogen phosphorylase"/>
    <property type="match status" value="1"/>
</dbReference>
<comment type="caution">
    <text evidence="10">Lacks conserved residue(s) required for the propagation of feature annotation.</text>
</comment>
<keyword evidence="1 10" id="KW-1003">Cell membrane</keyword>
<dbReference type="HAMAP" id="MF_00033">
    <property type="entry name" value="MurG"/>
    <property type="match status" value="1"/>
</dbReference>
<dbReference type="InterPro" id="IPR006009">
    <property type="entry name" value="GlcNAc_MurG"/>
</dbReference>
<accession>A0A9D1QCS5</accession>
<evidence type="ECO:0000256" key="5">
    <source>
        <dbReference type="ARBA" id="ARBA00022960"/>
    </source>
</evidence>
<comment type="function">
    <text evidence="10">Cell wall formation. Catalyzes the transfer of a GlcNAc subunit on undecaprenyl-pyrophosphoryl-MurNAc-pentapeptide (lipid intermediate I) to form undecaprenyl-pyrophosphoryl-MurNAc-(pentapeptide)GlcNAc (lipid intermediate II).</text>
</comment>
<dbReference type="EC" id="2.4.1.227" evidence="10"/>
<comment type="catalytic activity">
    <reaction evidence="10">
        <text>di-trans,octa-cis-undecaprenyl diphospho-N-acetyl-alpha-D-muramoyl-L-alanyl-D-glutamyl-meso-2,6-diaminopimeloyl-D-alanyl-D-alanine + UDP-N-acetyl-alpha-D-glucosamine = di-trans,octa-cis-undecaprenyl diphospho-[N-acetyl-alpha-D-glucosaminyl-(1-&gt;4)]-N-acetyl-alpha-D-muramoyl-L-alanyl-D-glutamyl-meso-2,6-diaminopimeloyl-D-alanyl-D-alanine + UDP + H(+)</text>
        <dbReference type="Rhea" id="RHEA:31227"/>
        <dbReference type="ChEBI" id="CHEBI:15378"/>
        <dbReference type="ChEBI" id="CHEBI:57705"/>
        <dbReference type="ChEBI" id="CHEBI:58223"/>
        <dbReference type="ChEBI" id="CHEBI:61387"/>
        <dbReference type="ChEBI" id="CHEBI:61388"/>
        <dbReference type="EC" id="2.4.1.227"/>
    </reaction>
</comment>
<evidence type="ECO:0000256" key="4">
    <source>
        <dbReference type="ARBA" id="ARBA00022679"/>
    </source>
</evidence>
<reference evidence="13" key="1">
    <citation type="journal article" date="2021" name="PeerJ">
        <title>Extensive microbial diversity within the chicken gut microbiome revealed by metagenomics and culture.</title>
        <authorList>
            <person name="Gilroy R."/>
            <person name="Ravi A."/>
            <person name="Getino M."/>
            <person name="Pursley I."/>
            <person name="Horton D.L."/>
            <person name="Alikhan N.F."/>
            <person name="Baker D."/>
            <person name="Gharbi K."/>
            <person name="Hall N."/>
            <person name="Watson M."/>
            <person name="Adriaenssens E.M."/>
            <person name="Foster-Nyarko E."/>
            <person name="Jarju S."/>
            <person name="Secka A."/>
            <person name="Antonio M."/>
            <person name="Oren A."/>
            <person name="Chaudhuri R.R."/>
            <person name="La Ragione R."/>
            <person name="Hildebrand F."/>
            <person name="Pallen M.J."/>
        </authorList>
    </citation>
    <scope>NUCLEOTIDE SEQUENCE</scope>
    <source>
        <strain evidence="13">ChiBcec15-1070</strain>
    </source>
</reference>
<evidence type="ECO:0000259" key="11">
    <source>
        <dbReference type="Pfam" id="PF03033"/>
    </source>
</evidence>
<evidence type="ECO:0000256" key="9">
    <source>
        <dbReference type="ARBA" id="ARBA00023316"/>
    </source>
</evidence>
<dbReference type="PANTHER" id="PTHR21015">
    <property type="entry name" value="UDP-N-ACETYLGLUCOSAMINE--N-ACETYLMURAMYL-(PENTAPEPTIDE) PYROPHOSPHORYL-UNDECAPRENOL N-ACETYLGLUCOSAMINE TRANSFERASE 1"/>
    <property type="match status" value="1"/>
</dbReference>
<dbReference type="NCBIfam" id="TIGR01133">
    <property type="entry name" value="murG"/>
    <property type="match status" value="1"/>
</dbReference>
<dbReference type="Proteomes" id="UP000823926">
    <property type="component" value="Unassembled WGS sequence"/>
</dbReference>
<feature type="domain" description="Glycosyltransferase family 28 N-terminal" evidence="11">
    <location>
        <begin position="9"/>
        <end position="150"/>
    </location>
</feature>
<evidence type="ECO:0000256" key="1">
    <source>
        <dbReference type="ARBA" id="ARBA00022475"/>
    </source>
</evidence>
<dbReference type="GO" id="GO:0051301">
    <property type="term" value="P:cell division"/>
    <property type="evidence" value="ECO:0007669"/>
    <property type="project" value="UniProtKB-KW"/>
</dbReference>
<feature type="binding site" evidence="10">
    <location>
        <position position="317"/>
    </location>
    <ligand>
        <name>UDP-N-acetyl-alpha-D-glucosamine</name>
        <dbReference type="ChEBI" id="CHEBI:57705"/>
    </ligand>
</feature>
<feature type="domain" description="Glycosyl transferase family 28 C-terminal" evidence="12">
    <location>
        <begin position="207"/>
        <end position="351"/>
    </location>
</feature>
<proteinExistence type="inferred from homology"/>
<name>A0A9D1QCS5_9BACT</name>
<keyword evidence="3 10" id="KW-0328">Glycosyltransferase</keyword>
<evidence type="ECO:0000256" key="7">
    <source>
        <dbReference type="ARBA" id="ARBA00023136"/>
    </source>
</evidence>
<dbReference type="GO" id="GO:0005886">
    <property type="term" value="C:plasma membrane"/>
    <property type="evidence" value="ECO:0007669"/>
    <property type="project" value="UniProtKB-SubCell"/>
</dbReference>
<reference evidence="13" key="2">
    <citation type="submission" date="2021-04" db="EMBL/GenBank/DDBJ databases">
        <authorList>
            <person name="Gilroy R."/>
        </authorList>
    </citation>
    <scope>NUCLEOTIDE SEQUENCE</scope>
    <source>
        <strain evidence="13">ChiBcec15-1070</strain>
    </source>
</reference>
<keyword evidence="2 10" id="KW-0132">Cell division</keyword>
<feature type="binding site" evidence="10">
    <location>
        <position position="214"/>
    </location>
    <ligand>
        <name>UDP-N-acetyl-alpha-D-glucosamine</name>
        <dbReference type="ChEBI" id="CHEBI:57705"/>
    </ligand>
</feature>
<evidence type="ECO:0000313" key="14">
    <source>
        <dbReference type="Proteomes" id="UP000823926"/>
    </source>
</evidence>
<evidence type="ECO:0000256" key="2">
    <source>
        <dbReference type="ARBA" id="ARBA00022618"/>
    </source>
</evidence>
<evidence type="ECO:0000256" key="3">
    <source>
        <dbReference type="ARBA" id="ARBA00022676"/>
    </source>
</evidence>
<gene>
    <name evidence="10 13" type="primary">murG</name>
    <name evidence="13" type="ORF">H9888_05740</name>
</gene>
<comment type="pathway">
    <text evidence="10">Cell wall biogenesis; peptidoglycan biosynthesis.</text>
</comment>
<dbReference type="CDD" id="cd03785">
    <property type="entry name" value="GT28_MurG"/>
    <property type="match status" value="1"/>
</dbReference>
<dbReference type="GO" id="GO:0009252">
    <property type="term" value="P:peptidoglycan biosynthetic process"/>
    <property type="evidence" value="ECO:0007669"/>
    <property type="project" value="UniProtKB-UniRule"/>
</dbReference>
<evidence type="ECO:0000259" key="12">
    <source>
        <dbReference type="Pfam" id="PF04101"/>
    </source>
</evidence>
<sequence length="389" mass="43211">MMNDRPLRVIISGGGTAGHIYPAVAVADALRAELGEQGVEILFVGARGKMEMERVPKAGYRIEGLPVAGLQRSRLFSKENLQLPVKVWRSVRQARQVVRTFQPDVVVGFGGYASAPVLWAAQRMGIPTVIQEQNSYAGLTNRLLSKRARVICVAYEGMERFFPKDKIVMTGNPLWGNFSTVAHPSDEMRREAAEYFGFDLSNTARRTLLVVGGSLGTRTLNECMLRWMDELAARDDVQVIWQNGKYYDEQIAATLKQREGGLPKNVWRGAFVERMDLAYALADVVVARAGACTVSELELVGRAVIFVPSPNVAEDHQTKNAQALVRHEAAIMVRDDEAVQRVIPEALLLLGDDLRRREMVAHIRELGRSGAAHDVVLQVMKTAQRYGKK</sequence>
<comment type="caution">
    <text evidence="13">The sequence shown here is derived from an EMBL/GenBank/DDBJ whole genome shotgun (WGS) entry which is preliminary data.</text>
</comment>
<keyword evidence="5 10" id="KW-0133">Cell shape</keyword>
<dbReference type="EMBL" id="DXHL01000027">
    <property type="protein sequence ID" value="HIW10990.1"/>
    <property type="molecule type" value="Genomic_DNA"/>
</dbReference>
<evidence type="ECO:0000256" key="10">
    <source>
        <dbReference type="HAMAP-Rule" id="MF_00033"/>
    </source>
</evidence>
<evidence type="ECO:0000256" key="8">
    <source>
        <dbReference type="ARBA" id="ARBA00023306"/>
    </source>
</evidence>
<keyword evidence="8 10" id="KW-0131">Cell cycle</keyword>
<dbReference type="InterPro" id="IPR004276">
    <property type="entry name" value="GlycoTrans_28_N"/>
</dbReference>
<dbReference type="PANTHER" id="PTHR21015:SF22">
    <property type="entry name" value="GLYCOSYLTRANSFERASE"/>
    <property type="match status" value="1"/>
</dbReference>
<evidence type="ECO:0000256" key="6">
    <source>
        <dbReference type="ARBA" id="ARBA00022984"/>
    </source>
</evidence>
<dbReference type="GO" id="GO:0008360">
    <property type="term" value="P:regulation of cell shape"/>
    <property type="evidence" value="ECO:0007669"/>
    <property type="project" value="UniProtKB-KW"/>
</dbReference>
<dbReference type="Pfam" id="PF04101">
    <property type="entry name" value="Glyco_tran_28_C"/>
    <property type="match status" value="1"/>
</dbReference>
<organism evidence="13 14">
    <name type="scientific">Candidatus Rikenella faecigallinarum</name>
    <dbReference type="NCBI Taxonomy" id="2838745"/>
    <lineage>
        <taxon>Bacteria</taxon>
        <taxon>Pseudomonadati</taxon>
        <taxon>Bacteroidota</taxon>
        <taxon>Bacteroidia</taxon>
        <taxon>Bacteroidales</taxon>
        <taxon>Rikenellaceae</taxon>
        <taxon>Rikenella</taxon>
    </lineage>
</organism>
<evidence type="ECO:0000313" key="13">
    <source>
        <dbReference type="EMBL" id="HIW10990.1"/>
    </source>
</evidence>
<feature type="binding site" evidence="10">
    <location>
        <begin position="16"/>
        <end position="18"/>
    </location>
    <ligand>
        <name>UDP-N-acetyl-alpha-D-glucosamine</name>
        <dbReference type="ChEBI" id="CHEBI:57705"/>
    </ligand>
</feature>
<dbReference type="GO" id="GO:0005975">
    <property type="term" value="P:carbohydrate metabolic process"/>
    <property type="evidence" value="ECO:0007669"/>
    <property type="project" value="InterPro"/>
</dbReference>
<dbReference type="Pfam" id="PF03033">
    <property type="entry name" value="Glyco_transf_28"/>
    <property type="match status" value="1"/>
</dbReference>
<dbReference type="Gene3D" id="3.40.50.2000">
    <property type="entry name" value="Glycogen Phosphorylase B"/>
    <property type="match status" value="2"/>
</dbReference>
<keyword evidence="7 10" id="KW-0472">Membrane</keyword>